<comment type="subcellular location">
    <subcellularLocation>
        <location evidence="1">Membrane</location>
        <topology evidence="1">Multi-pass membrane protein</topology>
    </subcellularLocation>
</comment>
<protein>
    <submittedName>
        <fullName evidence="11">OPT-domain-containing protein</fullName>
    </submittedName>
</protein>
<evidence type="ECO:0000256" key="5">
    <source>
        <dbReference type="ARBA" id="ARBA00022856"/>
    </source>
</evidence>
<feature type="transmembrane region" description="Helical" evidence="10">
    <location>
        <begin position="123"/>
        <end position="141"/>
    </location>
</feature>
<dbReference type="InterPro" id="IPR004813">
    <property type="entry name" value="OPT"/>
</dbReference>
<dbReference type="GO" id="GO:0035673">
    <property type="term" value="F:oligopeptide transmembrane transporter activity"/>
    <property type="evidence" value="ECO:0007669"/>
    <property type="project" value="InterPro"/>
</dbReference>
<comment type="similarity">
    <text evidence="2">Belongs to the oligopeptide OPT transporter family.</text>
</comment>
<evidence type="ECO:0000256" key="1">
    <source>
        <dbReference type="ARBA" id="ARBA00004141"/>
    </source>
</evidence>
<dbReference type="NCBIfam" id="TIGR00727">
    <property type="entry name" value="ISP4_OPT"/>
    <property type="match status" value="1"/>
</dbReference>
<evidence type="ECO:0000256" key="2">
    <source>
        <dbReference type="ARBA" id="ARBA00008807"/>
    </source>
</evidence>
<dbReference type="GO" id="GO:0015031">
    <property type="term" value="P:protein transport"/>
    <property type="evidence" value="ECO:0007669"/>
    <property type="project" value="UniProtKB-KW"/>
</dbReference>
<keyword evidence="4 10" id="KW-0812">Transmembrane</keyword>
<evidence type="ECO:0000256" key="10">
    <source>
        <dbReference type="SAM" id="Phobius"/>
    </source>
</evidence>
<evidence type="ECO:0000256" key="4">
    <source>
        <dbReference type="ARBA" id="ARBA00022692"/>
    </source>
</evidence>
<comment type="caution">
    <text evidence="11">The sequence shown here is derived from an EMBL/GenBank/DDBJ whole genome shotgun (WGS) entry which is preliminary data.</text>
</comment>
<evidence type="ECO:0000313" key="12">
    <source>
        <dbReference type="Proteomes" id="UP001201163"/>
    </source>
</evidence>
<organism evidence="11 12">
    <name type="scientific">Lactarius akahatsu</name>
    <dbReference type="NCBI Taxonomy" id="416441"/>
    <lineage>
        <taxon>Eukaryota</taxon>
        <taxon>Fungi</taxon>
        <taxon>Dikarya</taxon>
        <taxon>Basidiomycota</taxon>
        <taxon>Agaricomycotina</taxon>
        <taxon>Agaricomycetes</taxon>
        <taxon>Russulales</taxon>
        <taxon>Russulaceae</taxon>
        <taxon>Lactarius</taxon>
    </lineage>
</organism>
<evidence type="ECO:0000256" key="9">
    <source>
        <dbReference type="SAM" id="MobiDB-lite"/>
    </source>
</evidence>
<keyword evidence="7 10" id="KW-1133">Transmembrane helix</keyword>
<feature type="transmembrane region" description="Helical" evidence="10">
    <location>
        <begin position="750"/>
        <end position="772"/>
    </location>
</feature>
<evidence type="ECO:0000256" key="8">
    <source>
        <dbReference type="ARBA" id="ARBA00023136"/>
    </source>
</evidence>
<dbReference type="Pfam" id="PF03169">
    <property type="entry name" value="OPT"/>
    <property type="match status" value="1"/>
</dbReference>
<keyword evidence="5" id="KW-0571">Peptide transport</keyword>
<sequence length="815" mass="91764">MEDYPNSAGSDGAHLRHRYSVPDVPEDVEDELMLHFNDPNWDLNANSSTVSISTDGMEKRWSKSSGIGVSADTESQISSWPPPDSKADFSSEMTQVQDSPYPEVRAAVANTDDPDMIVNTFRVWFIGMLFAIIVPAFNTVIAMRSPFVVINVLLVQVITLPLGKFLEWALPKYRLTVFGYSMSLNPGPFNIKEHTLIAIMVNVVVDGTPVTDMAASMRIVYGVEWSIGKQFLLGLAVQLLGFSFAGILRQFLVWPSSMIWPGVLVRCALLNTMHSNYGKKDTKHISRERFLYIACASSFVWYWFPGYIWTGLSVFNWVCWIAPNNVVVNSLFGSISGLGMGLFTFDWVMISEVGSPLVIPWWAQLNMMAGFVLVIWLICPILWGAYPFPRTYFSLNSCPYPVPVPFDNTGAPYDLTAVVTNNTFDEAKYEQYSPMFLPITYAITYGTIFATYPAVIVHTFLWYRHDIVRQLRRSLKDETDIHAYLMRRYPEVSHWCFMALGIFCFVLGVIAIEVCHTGLPIWAYTLAVGFAVIFVLPFGIVQAITNQQINFSVMAELIMGYILPGHPIATMVFKTMAGDTAAQAITFSSDLKFGHYLKVPPRLVFSGQIVASIVAVFSSIVAEKWALDNIHDICSPDQSARFTCPNLDVFNTSSIIWGGIGPARLFSAGAIYYPIVWFFLIGAALPVPFYFLARRYPRSAWRYVHIPVSLVGANTVPPANGLNFSSWILVGFVFQWFMRRFHFRWWMRYNYLLATGLDFGVLLGLTVIFFTLQLPKGGIELNWWGNSVWQRTADALMIPLKTLEPGQTFGPSSWT</sequence>
<dbReference type="NCBIfam" id="TIGR00728">
    <property type="entry name" value="OPT_sfam"/>
    <property type="match status" value="1"/>
</dbReference>
<feature type="transmembrane region" description="Helical" evidence="10">
    <location>
        <begin position="521"/>
        <end position="544"/>
    </location>
</feature>
<feature type="transmembrane region" description="Helical" evidence="10">
    <location>
        <begin position="231"/>
        <end position="252"/>
    </location>
</feature>
<accession>A0AAD4LPA2</accession>
<gene>
    <name evidence="11" type="ORF">EDB92DRAFT_1839983</name>
</gene>
<dbReference type="GO" id="GO:0016020">
    <property type="term" value="C:membrane"/>
    <property type="evidence" value="ECO:0007669"/>
    <property type="project" value="UniProtKB-SubCell"/>
</dbReference>
<feature type="transmembrane region" description="Helical" evidence="10">
    <location>
        <begin position="495"/>
        <end position="515"/>
    </location>
</feature>
<keyword evidence="8 10" id="KW-0472">Membrane</keyword>
<feature type="region of interest" description="Disordered" evidence="9">
    <location>
        <begin position="70"/>
        <end position="90"/>
    </location>
</feature>
<dbReference type="EMBL" id="JAKELL010000007">
    <property type="protein sequence ID" value="KAH8997479.1"/>
    <property type="molecule type" value="Genomic_DNA"/>
</dbReference>
<feature type="compositionally biased region" description="Polar residues" evidence="9">
    <location>
        <begin position="70"/>
        <end position="79"/>
    </location>
</feature>
<evidence type="ECO:0000256" key="3">
    <source>
        <dbReference type="ARBA" id="ARBA00022448"/>
    </source>
</evidence>
<name>A0AAD4LPA2_9AGAM</name>
<feature type="transmembrane region" description="Helical" evidence="10">
    <location>
        <begin position="290"/>
        <end position="310"/>
    </location>
</feature>
<feature type="region of interest" description="Disordered" evidence="9">
    <location>
        <begin position="1"/>
        <end position="22"/>
    </location>
</feature>
<keyword evidence="12" id="KW-1185">Reference proteome</keyword>
<feature type="transmembrane region" description="Helical" evidence="10">
    <location>
        <begin position="147"/>
        <end position="166"/>
    </location>
</feature>
<dbReference type="InterPro" id="IPR004648">
    <property type="entry name" value="Oligpept_transpt"/>
</dbReference>
<dbReference type="AlphaFoldDB" id="A0AAD4LPA2"/>
<keyword evidence="6" id="KW-0653">Protein transport</keyword>
<feature type="transmembrane region" description="Helical" evidence="10">
    <location>
        <begin position="361"/>
        <end position="386"/>
    </location>
</feature>
<proteinExistence type="inferred from homology"/>
<feature type="transmembrane region" description="Helical" evidence="10">
    <location>
        <begin position="671"/>
        <end position="693"/>
    </location>
</feature>
<dbReference type="Proteomes" id="UP001201163">
    <property type="component" value="Unassembled WGS sequence"/>
</dbReference>
<evidence type="ECO:0000256" key="7">
    <source>
        <dbReference type="ARBA" id="ARBA00022989"/>
    </source>
</evidence>
<feature type="transmembrane region" description="Helical" evidence="10">
    <location>
        <begin position="258"/>
        <end position="278"/>
    </location>
</feature>
<feature type="transmembrane region" description="Helical" evidence="10">
    <location>
        <begin position="603"/>
        <end position="622"/>
    </location>
</feature>
<evidence type="ECO:0000256" key="6">
    <source>
        <dbReference type="ARBA" id="ARBA00022927"/>
    </source>
</evidence>
<feature type="transmembrane region" description="Helical" evidence="10">
    <location>
        <begin position="330"/>
        <end position="349"/>
    </location>
</feature>
<dbReference type="PANTHER" id="PTHR22601">
    <property type="entry name" value="ISP4 LIKE PROTEIN"/>
    <property type="match status" value="1"/>
</dbReference>
<evidence type="ECO:0000313" key="11">
    <source>
        <dbReference type="EMBL" id="KAH8997479.1"/>
    </source>
</evidence>
<feature type="transmembrane region" description="Helical" evidence="10">
    <location>
        <begin position="439"/>
        <end position="463"/>
    </location>
</feature>
<keyword evidence="3" id="KW-0813">Transport</keyword>
<reference evidence="11" key="1">
    <citation type="submission" date="2022-01" db="EMBL/GenBank/DDBJ databases">
        <title>Comparative genomics reveals a dynamic genome evolution in the ectomycorrhizal milk-cap (Lactarius) mushrooms.</title>
        <authorList>
            <consortium name="DOE Joint Genome Institute"/>
            <person name="Lebreton A."/>
            <person name="Tang N."/>
            <person name="Kuo A."/>
            <person name="LaButti K."/>
            <person name="Drula E."/>
            <person name="Barry K."/>
            <person name="Clum A."/>
            <person name="Lipzen A."/>
            <person name="Mousain D."/>
            <person name="Ng V."/>
            <person name="Wang R."/>
            <person name="Wang X."/>
            <person name="Dai Y."/>
            <person name="Henrissat B."/>
            <person name="Grigoriev I.V."/>
            <person name="Guerin-Laguette A."/>
            <person name="Yu F."/>
            <person name="Martin F.M."/>
        </authorList>
    </citation>
    <scope>NUCLEOTIDE SEQUENCE</scope>
    <source>
        <strain evidence="11">QP</strain>
    </source>
</reference>